<name>A0A1H1ZCN7_9ACTN</name>
<organism evidence="2 3">
    <name type="scientific">Microlunatus soli</name>
    <dbReference type="NCBI Taxonomy" id="630515"/>
    <lineage>
        <taxon>Bacteria</taxon>
        <taxon>Bacillati</taxon>
        <taxon>Actinomycetota</taxon>
        <taxon>Actinomycetes</taxon>
        <taxon>Propionibacteriales</taxon>
        <taxon>Propionibacteriaceae</taxon>
        <taxon>Microlunatus</taxon>
    </lineage>
</organism>
<dbReference type="EMBL" id="LT629772">
    <property type="protein sequence ID" value="SDT31450.1"/>
    <property type="molecule type" value="Genomic_DNA"/>
</dbReference>
<keyword evidence="3" id="KW-1185">Reference proteome</keyword>
<dbReference type="AlphaFoldDB" id="A0A1H1ZCN7"/>
<protein>
    <recommendedName>
        <fullName evidence="4">Peptidase inhibitor family I36</fullName>
    </recommendedName>
</protein>
<gene>
    <name evidence="2" type="ORF">SAMN04489812_5135</name>
</gene>
<dbReference type="STRING" id="630515.SAMN04489812_5135"/>
<evidence type="ECO:0000256" key="1">
    <source>
        <dbReference type="SAM" id="SignalP"/>
    </source>
</evidence>
<dbReference type="Proteomes" id="UP000199103">
    <property type="component" value="Chromosome I"/>
</dbReference>
<sequence length="175" mass="19177">MQRIHRARATVLSTAAAAALVSSVGLSVAQAAPVESQAPSEAREAAVDGYCVTDVDRSTTKCYETDAAASRAAGKNLILKVWGKPNKEGKSHRFKTAGANCNFMENDLRFIKDHSGRNWNNRISSLKTYHGCTVSLYGRSFMEGQHTGWLRNEDRLGRLPTGWNNAATSFWVKEA</sequence>
<feature type="chain" id="PRO_5009267542" description="Peptidase inhibitor family I36" evidence="1">
    <location>
        <begin position="32"/>
        <end position="175"/>
    </location>
</feature>
<reference evidence="2 3" key="1">
    <citation type="submission" date="2016-10" db="EMBL/GenBank/DDBJ databases">
        <authorList>
            <person name="de Groot N.N."/>
        </authorList>
    </citation>
    <scope>NUCLEOTIDE SEQUENCE [LARGE SCALE GENOMIC DNA]</scope>
    <source>
        <strain evidence="2 3">DSM 21800</strain>
    </source>
</reference>
<evidence type="ECO:0008006" key="4">
    <source>
        <dbReference type="Google" id="ProtNLM"/>
    </source>
</evidence>
<evidence type="ECO:0000313" key="3">
    <source>
        <dbReference type="Proteomes" id="UP000199103"/>
    </source>
</evidence>
<dbReference type="Gene3D" id="2.60.20.10">
    <property type="entry name" value="Crystallins"/>
    <property type="match status" value="1"/>
</dbReference>
<keyword evidence="1" id="KW-0732">Signal</keyword>
<evidence type="ECO:0000313" key="2">
    <source>
        <dbReference type="EMBL" id="SDT31450.1"/>
    </source>
</evidence>
<feature type="signal peptide" evidence="1">
    <location>
        <begin position="1"/>
        <end position="31"/>
    </location>
</feature>
<accession>A0A1H1ZCN7</accession>
<proteinExistence type="predicted"/>